<gene>
    <name evidence="1" type="ORF">EHP00_2481</name>
</gene>
<name>A0A1W0E2R2_9MICR</name>
<dbReference type="Proteomes" id="UP000192758">
    <property type="component" value="Unassembled WGS sequence"/>
</dbReference>
<organism evidence="1 2">
    <name type="scientific">Ecytonucleospora hepatopenaei</name>
    <dbReference type="NCBI Taxonomy" id="646526"/>
    <lineage>
        <taxon>Eukaryota</taxon>
        <taxon>Fungi</taxon>
        <taxon>Fungi incertae sedis</taxon>
        <taxon>Microsporidia</taxon>
        <taxon>Enterocytozoonidae</taxon>
        <taxon>Ecytonucleospora</taxon>
    </lineage>
</organism>
<accession>A0A1W0E2R2</accession>
<keyword evidence="2" id="KW-1185">Reference proteome</keyword>
<evidence type="ECO:0000313" key="2">
    <source>
        <dbReference type="Proteomes" id="UP000192758"/>
    </source>
</evidence>
<protein>
    <submittedName>
        <fullName evidence="1">Uncharacterized protein</fullName>
    </submittedName>
</protein>
<dbReference type="VEuPathDB" id="MicrosporidiaDB:EHP00_2481"/>
<comment type="caution">
    <text evidence="1">The sequence shown here is derived from an EMBL/GenBank/DDBJ whole genome shotgun (WGS) entry which is preliminary data.</text>
</comment>
<reference evidence="1 2" key="1">
    <citation type="journal article" date="2017" name="Environ. Microbiol.">
        <title>Decay of the glycolytic pathway and adaptation to intranuclear parasitism within Enterocytozoonidae microsporidia.</title>
        <authorList>
            <person name="Wiredu Boakye D."/>
            <person name="Jaroenlak P."/>
            <person name="Prachumwat A."/>
            <person name="Williams T.A."/>
            <person name="Bateman K.S."/>
            <person name="Itsathitphaisarn O."/>
            <person name="Sritunyalucksana K."/>
            <person name="Paszkiewicz K.H."/>
            <person name="Moore K.A."/>
            <person name="Stentiford G.D."/>
            <person name="Williams B.A."/>
        </authorList>
    </citation>
    <scope>NUCLEOTIDE SEQUENCE [LARGE SCALE GENOMIC DNA]</scope>
    <source>
        <strain evidence="1 2">TH1</strain>
    </source>
</reference>
<proteinExistence type="predicted"/>
<sequence>MYYMIYMLYLFKIILNSELCYDSLFVKNKVKYLNNDFMLNDKQIKHTNTTTNTTNTDIYNINNIRNNNNINNNISNINNNNNINNISNKYNLTLIALKERTLEEKLRIIKILKRNQYKIKNNINTNDTNNKCNDDFNVNVITTNDNKRIKKLIELYKNIINSVTYVDRREIVRICDIIENITNTDNIYTI</sequence>
<evidence type="ECO:0000313" key="1">
    <source>
        <dbReference type="EMBL" id="OQS53521.1"/>
    </source>
</evidence>
<dbReference type="AlphaFoldDB" id="A0A1W0E2R2"/>
<dbReference type="EMBL" id="MNPJ01000030">
    <property type="protein sequence ID" value="OQS53521.1"/>
    <property type="molecule type" value="Genomic_DNA"/>
</dbReference>